<evidence type="ECO:0000256" key="6">
    <source>
        <dbReference type="HAMAP-Rule" id="MF_00050"/>
    </source>
</evidence>
<dbReference type="SUPFAM" id="SSF46934">
    <property type="entry name" value="UBA-like"/>
    <property type="match status" value="1"/>
</dbReference>
<dbReference type="EMBL" id="JAUSTY010000002">
    <property type="protein sequence ID" value="MDQ0164694.1"/>
    <property type="molecule type" value="Genomic_DNA"/>
</dbReference>
<evidence type="ECO:0000256" key="4">
    <source>
        <dbReference type="ARBA" id="ARBA00022917"/>
    </source>
</evidence>
<dbReference type="Proteomes" id="UP001235840">
    <property type="component" value="Unassembled WGS sequence"/>
</dbReference>
<dbReference type="NCBIfam" id="TIGR00116">
    <property type="entry name" value="tsf"/>
    <property type="match status" value="1"/>
</dbReference>
<sequence>MAITASMVKELREKTGAGMMDCKKALTETDGDFEKAIEFLREKGLASAAKKADRIAAEGLTAVEVDGNAAVLLELNCETDFVAKNEDFQAYVSGLAKHLLAKRPASVEEALEQQMVGTDSTVKEKLSALIAKIGENMNFRRFEIVEKADKDSFGAYVHMGGRISVLTVVENSTNEDMAKDIAMHVAAINPRFLSTAQVSNEVIEQEREILTQQALNEGKPENIVQKMVEGRMQKFYSEVCLLEQPFVKDPDVTVAKLLKKEGDNVTISSFFRFELGEGIEKRQENFAEEVMSQVKKS</sequence>
<dbReference type="InterPro" id="IPR014039">
    <property type="entry name" value="Transl_elong_EFTs/EF1B_dimer"/>
</dbReference>
<dbReference type="RefSeq" id="WP_307390691.1">
    <property type="nucleotide sequence ID" value="NZ_BAAADK010000018.1"/>
</dbReference>
<dbReference type="InterPro" id="IPR001816">
    <property type="entry name" value="Transl_elong_EFTs/EF1B"/>
</dbReference>
<dbReference type="InterPro" id="IPR036402">
    <property type="entry name" value="EF-Ts_dimer_sf"/>
</dbReference>
<dbReference type="Gene3D" id="1.10.8.10">
    <property type="entry name" value="DNA helicase RuvA subunit, C-terminal domain"/>
    <property type="match status" value="1"/>
</dbReference>
<dbReference type="SUPFAM" id="SSF54713">
    <property type="entry name" value="Elongation factor Ts (EF-Ts), dimerisation domain"/>
    <property type="match status" value="2"/>
</dbReference>
<dbReference type="PROSITE" id="PS01126">
    <property type="entry name" value="EF_TS_1"/>
    <property type="match status" value="1"/>
</dbReference>
<name>A0ABT9VUN4_9BACI</name>
<accession>A0ABT9VUN4</accession>
<gene>
    <name evidence="6" type="primary">tsf</name>
    <name evidence="10" type="ORF">J2S11_000594</name>
</gene>
<evidence type="ECO:0000313" key="11">
    <source>
        <dbReference type="Proteomes" id="UP001235840"/>
    </source>
</evidence>
<feature type="domain" description="Translation elongation factor EFTs/EF1B dimerisation" evidence="9">
    <location>
        <begin position="70"/>
        <end position="277"/>
    </location>
</feature>
<evidence type="ECO:0000256" key="2">
    <source>
        <dbReference type="ARBA" id="ARBA00016956"/>
    </source>
</evidence>
<keyword evidence="3 6" id="KW-0251">Elongation factor</keyword>
<comment type="similarity">
    <text evidence="1 6 7">Belongs to the EF-Ts family.</text>
</comment>
<keyword evidence="11" id="KW-1185">Reference proteome</keyword>
<evidence type="ECO:0000256" key="8">
    <source>
        <dbReference type="RuleBase" id="RU000643"/>
    </source>
</evidence>
<protein>
    <recommendedName>
        <fullName evidence="2 6">Elongation factor Ts</fullName>
        <shortName evidence="6">EF-Ts</shortName>
    </recommendedName>
</protein>
<evidence type="ECO:0000256" key="7">
    <source>
        <dbReference type="RuleBase" id="RU000642"/>
    </source>
</evidence>
<dbReference type="Pfam" id="PF00889">
    <property type="entry name" value="EF_TS"/>
    <property type="match status" value="1"/>
</dbReference>
<feature type="region of interest" description="Involved in Mg(2+) ion dislocation from EF-Tu" evidence="6">
    <location>
        <begin position="79"/>
        <end position="82"/>
    </location>
</feature>
<reference evidence="10 11" key="1">
    <citation type="submission" date="2023-07" db="EMBL/GenBank/DDBJ databases">
        <title>Genomic Encyclopedia of Type Strains, Phase IV (KMG-IV): sequencing the most valuable type-strain genomes for metagenomic binning, comparative biology and taxonomic classification.</title>
        <authorList>
            <person name="Goeker M."/>
        </authorList>
    </citation>
    <scope>NUCLEOTIDE SEQUENCE [LARGE SCALE GENOMIC DNA]</scope>
    <source>
        <strain evidence="10 11">DSM 12751</strain>
    </source>
</reference>
<keyword evidence="6" id="KW-0963">Cytoplasm</keyword>
<comment type="function">
    <text evidence="5 6 7">Associates with the EF-Tu.GDP complex and induces the exchange of GDP to GTP. It remains bound to the aminoacyl-tRNA.EF-Tu.GTP complex up to the GTP hydrolysis stage on the ribosome.</text>
</comment>
<evidence type="ECO:0000256" key="1">
    <source>
        <dbReference type="ARBA" id="ARBA00005532"/>
    </source>
</evidence>
<dbReference type="HAMAP" id="MF_00050">
    <property type="entry name" value="EF_Ts"/>
    <property type="match status" value="1"/>
</dbReference>
<evidence type="ECO:0000313" key="10">
    <source>
        <dbReference type="EMBL" id="MDQ0164694.1"/>
    </source>
</evidence>
<comment type="caution">
    <text evidence="10">The sequence shown here is derived from an EMBL/GenBank/DDBJ whole genome shotgun (WGS) entry which is preliminary data.</text>
</comment>
<dbReference type="PROSITE" id="PS01127">
    <property type="entry name" value="EF_TS_2"/>
    <property type="match status" value="1"/>
</dbReference>
<organism evidence="10 11">
    <name type="scientific">Caldalkalibacillus horti</name>
    <dbReference type="NCBI Taxonomy" id="77523"/>
    <lineage>
        <taxon>Bacteria</taxon>
        <taxon>Bacillati</taxon>
        <taxon>Bacillota</taxon>
        <taxon>Bacilli</taxon>
        <taxon>Bacillales</taxon>
        <taxon>Bacillaceae</taxon>
        <taxon>Caldalkalibacillus</taxon>
    </lineage>
</organism>
<evidence type="ECO:0000256" key="5">
    <source>
        <dbReference type="ARBA" id="ARBA00025453"/>
    </source>
</evidence>
<evidence type="ECO:0000256" key="3">
    <source>
        <dbReference type="ARBA" id="ARBA00022768"/>
    </source>
</evidence>
<dbReference type="GO" id="GO:0003746">
    <property type="term" value="F:translation elongation factor activity"/>
    <property type="evidence" value="ECO:0007669"/>
    <property type="project" value="UniProtKB-KW"/>
</dbReference>
<dbReference type="Gene3D" id="1.10.286.20">
    <property type="match status" value="1"/>
</dbReference>
<proteinExistence type="inferred from homology"/>
<comment type="subcellular location">
    <subcellularLocation>
        <location evidence="6 8">Cytoplasm</location>
    </subcellularLocation>
</comment>
<dbReference type="Gene3D" id="3.30.479.20">
    <property type="entry name" value="Elongation factor Ts, dimerisation domain"/>
    <property type="match status" value="2"/>
</dbReference>
<dbReference type="PANTHER" id="PTHR11741:SF0">
    <property type="entry name" value="ELONGATION FACTOR TS, MITOCHONDRIAL"/>
    <property type="match status" value="1"/>
</dbReference>
<dbReference type="InterPro" id="IPR018101">
    <property type="entry name" value="Transl_elong_Ts_CS"/>
</dbReference>
<keyword evidence="4 6" id="KW-0648">Protein biosynthesis</keyword>
<evidence type="ECO:0000259" key="9">
    <source>
        <dbReference type="Pfam" id="PF00889"/>
    </source>
</evidence>
<dbReference type="PANTHER" id="PTHR11741">
    <property type="entry name" value="ELONGATION FACTOR TS"/>
    <property type="match status" value="1"/>
</dbReference>
<dbReference type="InterPro" id="IPR009060">
    <property type="entry name" value="UBA-like_sf"/>
</dbReference>
<dbReference type="CDD" id="cd14275">
    <property type="entry name" value="UBA_EF-Ts"/>
    <property type="match status" value="1"/>
</dbReference>